<dbReference type="PANTHER" id="PTHR46017">
    <property type="entry name" value="ALPHA-MANNOSIDASE 2C1"/>
    <property type="match status" value="1"/>
</dbReference>
<dbReference type="SMART" id="SM00872">
    <property type="entry name" value="Alpha-mann_mid"/>
    <property type="match status" value="1"/>
</dbReference>
<dbReference type="InterPro" id="IPR015341">
    <property type="entry name" value="Glyco_hydro_38_cen"/>
</dbReference>
<dbReference type="InterPro" id="IPR037094">
    <property type="entry name" value="Glyco_hydro_38_cen_sf"/>
</dbReference>
<dbReference type="EMBL" id="JAYGHY010000009">
    <property type="protein sequence ID" value="MEA5441821.1"/>
    <property type="molecule type" value="Genomic_DNA"/>
</dbReference>
<feature type="non-terminal residue" evidence="4">
    <location>
        <position position="526"/>
    </location>
</feature>
<dbReference type="Gene3D" id="3.20.110.10">
    <property type="entry name" value="Glycoside hydrolase 38, N terminal domain"/>
    <property type="match status" value="1"/>
</dbReference>
<evidence type="ECO:0000256" key="1">
    <source>
        <dbReference type="ARBA" id="ARBA00022801"/>
    </source>
</evidence>
<keyword evidence="2" id="KW-0326">Glycosidase</keyword>
<dbReference type="InterPro" id="IPR000602">
    <property type="entry name" value="Glyco_hydro_38_N"/>
</dbReference>
<reference evidence="4 5" key="1">
    <citation type="submission" date="2023-12" db="EMBL/GenBank/DDBJ databases">
        <title>Baltic Sea Cyanobacteria.</title>
        <authorList>
            <person name="Delbaje E."/>
            <person name="Fewer D.P."/>
            <person name="Shishido T.K."/>
        </authorList>
    </citation>
    <scope>NUCLEOTIDE SEQUENCE [LARGE SCALE GENOMIC DNA]</scope>
    <source>
        <strain evidence="4 5">UHCC 0281</strain>
    </source>
</reference>
<name>A0ABU5STN2_9CYAN</name>
<gene>
    <name evidence="4" type="ORF">VB739_04565</name>
</gene>
<evidence type="ECO:0000313" key="4">
    <source>
        <dbReference type="EMBL" id="MEA5441821.1"/>
    </source>
</evidence>
<dbReference type="Proteomes" id="UP001302329">
    <property type="component" value="Unassembled WGS sequence"/>
</dbReference>
<dbReference type="InterPro" id="IPR011330">
    <property type="entry name" value="Glyco_hydro/deAcase_b/a-brl"/>
</dbReference>
<protein>
    <submittedName>
        <fullName evidence="4">Alpha-mannosidase</fullName>
    </submittedName>
</protein>
<sequence>MLRPLDLQPLWQGPQAAGGSGPALGEAWGRRHRPDWAARGLIIWPRGGQWRHLQLRCSCPEPWRPLAAGARARLVLRWWADRAELWVDGQRVHSGDLFDTACRWPLPERWWQGEALDLELRLRSPVHDDGALMTSRIELEPLDPADPLGLLAATAAELRELRRAHGHGEAPGEGRLQVLGHAHLDLAWLWPVADTWMAAERTFASALDLMERFDTLHFGHSTPALYAWLERHRPALFARVRRAMQEGRFEPLNGPWVESDCVLLSTASLLRQFQEGQDYSQRTFPEWSHRLAWLPDSFGFAAGLPALAAATGVRWFCTHKLAWNATNPFPHRLFRWRSRCGAEVLALMTAPIGTDGDPVAMERYRLQWQQASGCADALWLPGVGDHGGGPTAEMLEQLELWQGQPVAAGQRHGSLRAYLDPLESLAGELPVWRDELYLELHRGCATSRPDQKRHNRTLERLLREADLAAALFAQPAEAAADDWRSLLFQQFHDILPGTSIPEVFEQAEPEWRGARRRAARRRDRAL</sequence>
<dbReference type="SUPFAM" id="SSF88688">
    <property type="entry name" value="Families 57/38 glycoside transferase middle domain"/>
    <property type="match status" value="1"/>
</dbReference>
<dbReference type="Gene3D" id="1.20.1270.50">
    <property type="entry name" value="Glycoside hydrolase family 38, central domain"/>
    <property type="match status" value="1"/>
</dbReference>
<comment type="caution">
    <text evidence="4">The sequence shown here is derived from an EMBL/GenBank/DDBJ whole genome shotgun (WGS) entry which is preliminary data.</text>
</comment>
<accession>A0ABU5STN2</accession>
<dbReference type="Pfam" id="PF01074">
    <property type="entry name" value="Glyco_hydro_38N"/>
    <property type="match status" value="1"/>
</dbReference>
<keyword evidence="5" id="KW-1185">Reference proteome</keyword>
<proteinExistence type="predicted"/>
<feature type="domain" description="Glycoside hydrolase family 38 central" evidence="3">
    <location>
        <begin position="439"/>
        <end position="511"/>
    </location>
</feature>
<dbReference type="InterPro" id="IPR027291">
    <property type="entry name" value="Glyco_hydro_38_N_sf"/>
</dbReference>
<dbReference type="PANTHER" id="PTHR46017:SF1">
    <property type="entry name" value="ALPHA-MANNOSIDASE 2C1"/>
    <property type="match status" value="1"/>
</dbReference>
<evidence type="ECO:0000259" key="3">
    <source>
        <dbReference type="SMART" id="SM00872"/>
    </source>
</evidence>
<dbReference type="InterPro" id="IPR028995">
    <property type="entry name" value="Glyco_hydro_57/38_cen_sf"/>
</dbReference>
<evidence type="ECO:0000313" key="5">
    <source>
        <dbReference type="Proteomes" id="UP001302329"/>
    </source>
</evidence>
<dbReference type="CDD" id="cd10789">
    <property type="entry name" value="GH38N_AMII_ER_cytosolic"/>
    <property type="match status" value="1"/>
</dbReference>
<evidence type="ECO:0000256" key="2">
    <source>
        <dbReference type="ARBA" id="ARBA00023295"/>
    </source>
</evidence>
<keyword evidence="1" id="KW-0378">Hydrolase</keyword>
<dbReference type="Pfam" id="PF09261">
    <property type="entry name" value="Alpha-mann_mid"/>
    <property type="match status" value="1"/>
</dbReference>
<dbReference type="SUPFAM" id="SSF88713">
    <property type="entry name" value="Glycoside hydrolase/deacetylase"/>
    <property type="match status" value="1"/>
</dbReference>
<organism evidence="4 5">
    <name type="scientific">Cyanobium gracile UHCC 0281</name>
    <dbReference type="NCBI Taxonomy" id="3110309"/>
    <lineage>
        <taxon>Bacteria</taxon>
        <taxon>Bacillati</taxon>
        <taxon>Cyanobacteriota</taxon>
        <taxon>Cyanophyceae</taxon>
        <taxon>Synechococcales</taxon>
        <taxon>Prochlorococcaceae</taxon>
        <taxon>Cyanobium</taxon>
    </lineage>
</organism>